<evidence type="ECO:0000256" key="1">
    <source>
        <dbReference type="SAM" id="Phobius"/>
    </source>
</evidence>
<organism evidence="2 3">
    <name type="scientific">Thraustotheca clavata</name>
    <dbReference type="NCBI Taxonomy" id="74557"/>
    <lineage>
        <taxon>Eukaryota</taxon>
        <taxon>Sar</taxon>
        <taxon>Stramenopiles</taxon>
        <taxon>Oomycota</taxon>
        <taxon>Saprolegniomycetes</taxon>
        <taxon>Saprolegniales</taxon>
        <taxon>Achlyaceae</taxon>
        <taxon>Thraustotheca</taxon>
    </lineage>
</organism>
<gene>
    <name evidence="2" type="ORF">THRCLA_02343</name>
</gene>
<dbReference type="EMBL" id="JNBS01000447">
    <property type="protein sequence ID" value="OQS05546.1"/>
    <property type="molecule type" value="Genomic_DNA"/>
</dbReference>
<reference evidence="2 3" key="1">
    <citation type="journal article" date="2014" name="Genome Biol. Evol.">
        <title>The secreted proteins of Achlya hypogyna and Thraustotheca clavata identify the ancestral oomycete secretome and reveal gene acquisitions by horizontal gene transfer.</title>
        <authorList>
            <person name="Misner I."/>
            <person name="Blouin N."/>
            <person name="Leonard G."/>
            <person name="Richards T.A."/>
            <person name="Lane C.E."/>
        </authorList>
    </citation>
    <scope>NUCLEOTIDE SEQUENCE [LARGE SCALE GENOMIC DNA]</scope>
    <source>
        <strain evidence="2 3">ATCC 34112</strain>
    </source>
</reference>
<dbReference type="OrthoDB" id="78180at2759"/>
<name>A0A1W0A5J3_9STRA</name>
<evidence type="ECO:0000313" key="2">
    <source>
        <dbReference type="EMBL" id="OQS05546.1"/>
    </source>
</evidence>
<accession>A0A1W0A5J3</accession>
<keyword evidence="1" id="KW-1133">Transmembrane helix</keyword>
<keyword evidence="3" id="KW-1185">Reference proteome</keyword>
<evidence type="ECO:0008006" key="4">
    <source>
        <dbReference type="Google" id="ProtNLM"/>
    </source>
</evidence>
<keyword evidence="1" id="KW-0472">Membrane</keyword>
<feature type="transmembrane region" description="Helical" evidence="1">
    <location>
        <begin position="230"/>
        <end position="258"/>
    </location>
</feature>
<protein>
    <recommendedName>
        <fullName evidence="4">Transmembrane protein</fullName>
    </recommendedName>
</protein>
<proteinExistence type="predicted"/>
<feature type="transmembrane region" description="Helical" evidence="1">
    <location>
        <begin position="265"/>
        <end position="284"/>
    </location>
</feature>
<keyword evidence="1" id="KW-0812">Transmembrane</keyword>
<sequence length="442" mass="49074">MLNAQGFVPGSCTAMEMDATTAAAWSTVSLLLAKHWALVLQQASTLYITTCITGATMEVGWGTLNFAAGYDYYPECLRTTGAQQIAGIALLETAVSDDIGVYMLTLYSDLNASMLVVRLCFAHTRKHFGHPVSPAWNCGHNIDNSNELIVVQIVLIVLTLMLPNGDIYNTYEDNMIGIRGFIRGKPVLTYALLSGLERRKILLLCITLNAAPSLTYLEVSRIYLFSVNGYKIWCFSCAMLATYFSFLTIGCLSLISAIPVKWTRCILFSAPIYLYVAILSIYMACSPIEVFTDAYSMNFGRESINLGISCKIVFIVDCCIDGENYITSKQWLMSLEWHHSNGFIMYCGLPFMITSLPLDKSHATKIENKIFCRPSKLTVLGYTSVVEKERSVKGVVPFNHHKMEESYIIDVYGLGLALLPTCLVQLRPRSLGSVLHTEKATT</sequence>
<evidence type="ECO:0000313" key="3">
    <source>
        <dbReference type="Proteomes" id="UP000243217"/>
    </source>
</evidence>
<dbReference type="Proteomes" id="UP000243217">
    <property type="component" value="Unassembled WGS sequence"/>
</dbReference>
<comment type="caution">
    <text evidence="2">The sequence shown here is derived from an EMBL/GenBank/DDBJ whole genome shotgun (WGS) entry which is preliminary data.</text>
</comment>
<dbReference type="AlphaFoldDB" id="A0A1W0A5J3"/>